<dbReference type="PANTHER" id="PTHR43075">
    <property type="entry name" value="FORMATE LYASE ACTIVATING ENZYME, PUTATIVE (AFU_ORTHOLOGUE AFUA_2G15630)-RELATED"/>
    <property type="match status" value="1"/>
</dbReference>
<feature type="binding site" evidence="5">
    <location>
        <position position="83"/>
    </location>
    <ligand>
        <name>[4Fe-4S] cluster</name>
        <dbReference type="ChEBI" id="CHEBI:49883"/>
        <note>4Fe-4S-S-AdoMet</note>
    </ligand>
</feature>
<evidence type="ECO:0000256" key="1">
    <source>
        <dbReference type="ARBA" id="ARBA00022691"/>
    </source>
</evidence>
<reference evidence="8" key="1">
    <citation type="submission" date="2018-03" db="EMBL/GenBank/DDBJ databases">
        <authorList>
            <person name="Zecchin S."/>
        </authorList>
    </citation>
    <scope>NUCLEOTIDE SEQUENCE [LARGE SCALE GENOMIC DNA]</scope>
</reference>
<dbReference type="InterPro" id="IPR058240">
    <property type="entry name" value="rSAM_sf"/>
</dbReference>
<name>A0A2U3QIF4_9BACT</name>
<feature type="binding site" evidence="5">
    <location>
        <position position="87"/>
    </location>
    <ligand>
        <name>[4Fe-4S] cluster</name>
        <dbReference type="ChEBI" id="CHEBI:49883"/>
        <note>4Fe-4S-S-AdoMet</note>
    </ligand>
</feature>
<dbReference type="PANTHER" id="PTHR43075:SF1">
    <property type="entry name" value="FORMATE LYASE ACTIVATING ENZYME, PUTATIVE (AFU_ORTHOLOGUE AFUA_2G15630)-RELATED"/>
    <property type="match status" value="1"/>
</dbReference>
<keyword evidence="4 5" id="KW-0411">Iron-sulfur</keyword>
<dbReference type="GO" id="GO:0051536">
    <property type="term" value="F:iron-sulfur cluster binding"/>
    <property type="evidence" value="ECO:0007669"/>
    <property type="project" value="UniProtKB-KW"/>
</dbReference>
<dbReference type="Proteomes" id="UP000245125">
    <property type="component" value="Unassembled WGS sequence"/>
</dbReference>
<evidence type="ECO:0000256" key="2">
    <source>
        <dbReference type="ARBA" id="ARBA00022723"/>
    </source>
</evidence>
<dbReference type="SUPFAM" id="SSF102114">
    <property type="entry name" value="Radical SAM enzymes"/>
    <property type="match status" value="1"/>
</dbReference>
<dbReference type="SFLD" id="SFLDG01099">
    <property type="entry name" value="Uncharacterised_Radical_SAM_Su"/>
    <property type="match status" value="1"/>
</dbReference>
<dbReference type="InterPro" id="IPR040085">
    <property type="entry name" value="MJ0674-like"/>
</dbReference>
<proteinExistence type="predicted"/>
<dbReference type="GO" id="GO:0003824">
    <property type="term" value="F:catalytic activity"/>
    <property type="evidence" value="ECO:0007669"/>
    <property type="project" value="InterPro"/>
</dbReference>
<keyword evidence="2 5" id="KW-0479">Metal-binding</keyword>
<keyword evidence="8" id="KW-1185">Reference proteome</keyword>
<accession>A0A2U3QIF4</accession>
<dbReference type="InterPro" id="IPR013785">
    <property type="entry name" value="Aldolase_TIM"/>
</dbReference>
<dbReference type="InterPro" id="IPR007197">
    <property type="entry name" value="rSAM"/>
</dbReference>
<keyword evidence="3 5" id="KW-0408">Iron</keyword>
<keyword evidence="1 5" id="KW-0949">S-adenosyl-L-methionine</keyword>
<dbReference type="EMBL" id="OUUY01000093">
    <property type="protein sequence ID" value="SPQ01187.1"/>
    <property type="molecule type" value="Genomic_DNA"/>
</dbReference>
<evidence type="ECO:0000259" key="6">
    <source>
        <dbReference type="Pfam" id="PF04055"/>
    </source>
</evidence>
<evidence type="ECO:0000313" key="7">
    <source>
        <dbReference type="EMBL" id="SPQ01187.1"/>
    </source>
</evidence>
<sequence>MYIPSYVDAYQTGRLSNSVKKSYEILQNCRLCPRNCEVNRLKGEKGICRTGSSAMVSSFSPHFGEEDPLVGAHGSGTVFMTNCNLLCVFCQNWEISHLGEGSEVDSRTLAVMMLHLQRMGCHNINFVSPTHVVPQILDALAYAIEDGLRVPLVYNTGGYDSVETLNLLDGIFDIYMPDFKFWDPEMAGKYLKAPDYPERARDAIREMHRQVGDLIMDENGIALKGVLLRHLVMPGGVAGTREIMRFIAREISSETYVNIMDQYRPCGNARKYPPLDRCIKPDEFDDALRAAGEEGIARFDRRQRKYMMRRAW</sequence>
<dbReference type="Pfam" id="PF04055">
    <property type="entry name" value="Radical_SAM"/>
    <property type="match status" value="1"/>
</dbReference>
<comment type="cofactor">
    <cofactor evidence="5">
        <name>[4Fe-4S] cluster</name>
        <dbReference type="ChEBI" id="CHEBI:49883"/>
    </cofactor>
    <text evidence="5">Binds 1 [4Fe-4S] cluster. The cluster is coordinated with 3 cysteines and an exchangeable S-adenosyl-L-methionine.</text>
</comment>
<dbReference type="SFLD" id="SFLDS00029">
    <property type="entry name" value="Radical_SAM"/>
    <property type="match status" value="1"/>
</dbReference>
<evidence type="ECO:0000256" key="3">
    <source>
        <dbReference type="ARBA" id="ARBA00023004"/>
    </source>
</evidence>
<dbReference type="PIRSF" id="PIRSF004869">
    <property type="entry name" value="PflX_prd"/>
    <property type="match status" value="1"/>
</dbReference>
<organism evidence="7 8">
    <name type="scientific">Candidatus Sulfobium mesophilum</name>
    <dbReference type="NCBI Taxonomy" id="2016548"/>
    <lineage>
        <taxon>Bacteria</taxon>
        <taxon>Pseudomonadati</taxon>
        <taxon>Nitrospirota</taxon>
        <taxon>Nitrospiria</taxon>
        <taxon>Nitrospirales</taxon>
        <taxon>Nitrospiraceae</taxon>
        <taxon>Candidatus Sulfobium</taxon>
    </lineage>
</organism>
<feature type="binding site" evidence="5">
    <location>
        <position position="90"/>
    </location>
    <ligand>
        <name>[4Fe-4S] cluster</name>
        <dbReference type="ChEBI" id="CHEBI:49883"/>
        <note>4Fe-4S-S-AdoMet</note>
    </ligand>
</feature>
<evidence type="ECO:0000313" key="8">
    <source>
        <dbReference type="Proteomes" id="UP000245125"/>
    </source>
</evidence>
<evidence type="ECO:0000256" key="5">
    <source>
        <dbReference type="PIRSR" id="PIRSR004869-50"/>
    </source>
</evidence>
<dbReference type="GO" id="GO:0046872">
    <property type="term" value="F:metal ion binding"/>
    <property type="evidence" value="ECO:0007669"/>
    <property type="project" value="UniProtKB-KW"/>
</dbReference>
<feature type="domain" description="Radical SAM core" evidence="6">
    <location>
        <begin position="78"/>
        <end position="210"/>
    </location>
</feature>
<evidence type="ECO:0000256" key="4">
    <source>
        <dbReference type="ARBA" id="ARBA00023014"/>
    </source>
</evidence>
<dbReference type="AlphaFoldDB" id="A0A2U3QIF4"/>
<gene>
    <name evidence="7" type="ORF">NBG4_460010</name>
</gene>
<dbReference type="Gene3D" id="3.20.20.70">
    <property type="entry name" value="Aldolase class I"/>
    <property type="match status" value="1"/>
</dbReference>
<dbReference type="OrthoDB" id="9782387at2"/>
<dbReference type="InterPro" id="IPR016431">
    <property type="entry name" value="Pyrv-formate_lyase-activ_prd"/>
</dbReference>
<protein>
    <submittedName>
        <fullName evidence="7">Radical SAM domain protein</fullName>
    </submittedName>
</protein>